<proteinExistence type="inferred from homology"/>
<reference evidence="10 11" key="1">
    <citation type="submission" date="2019-10" db="EMBL/GenBank/DDBJ databases">
        <title>Assembly and Annotation for the nematode Trichostrongylus colubriformis.</title>
        <authorList>
            <person name="Martin J."/>
        </authorList>
    </citation>
    <scope>NUCLEOTIDE SEQUENCE [LARGE SCALE GENOMIC DNA]</scope>
    <source>
        <strain evidence="10">G859</strain>
        <tissue evidence="10">Whole worm</tissue>
    </source>
</reference>
<comment type="cofactor">
    <cofactor evidence="6">
        <name>(R)-lipoate</name>
        <dbReference type="ChEBI" id="CHEBI:83088"/>
    </cofactor>
    <text evidence="6">Binds 3 lipoyl cofactors covalently.</text>
</comment>
<comment type="catalytic activity">
    <reaction evidence="6">
        <text>N(6)-[(R)-dihydrolipoyl]-L-lysyl-[protein] + acetyl-CoA = N(6)-[(R)-S(8)-acetyldihydrolipoyl]-L-lysyl-[protein] + CoA</text>
        <dbReference type="Rhea" id="RHEA:17017"/>
        <dbReference type="Rhea" id="RHEA-COMP:10475"/>
        <dbReference type="Rhea" id="RHEA-COMP:10478"/>
        <dbReference type="ChEBI" id="CHEBI:57287"/>
        <dbReference type="ChEBI" id="CHEBI:57288"/>
        <dbReference type="ChEBI" id="CHEBI:83100"/>
        <dbReference type="ChEBI" id="CHEBI:83111"/>
        <dbReference type="EC" id="2.3.1.12"/>
    </reaction>
</comment>
<dbReference type="NCBIfam" id="TIGR01349">
    <property type="entry name" value="PDHac_trf_mito"/>
    <property type="match status" value="1"/>
</dbReference>
<evidence type="ECO:0000256" key="4">
    <source>
        <dbReference type="ARBA" id="ARBA00022946"/>
    </source>
</evidence>
<keyword evidence="2 6" id="KW-0808">Transferase</keyword>
<evidence type="ECO:0000256" key="5">
    <source>
        <dbReference type="ARBA" id="ARBA00023315"/>
    </source>
</evidence>
<feature type="domain" description="Peripheral subunit-binding (PSBD)" evidence="9">
    <location>
        <begin position="476"/>
        <end position="513"/>
    </location>
</feature>
<dbReference type="SUPFAM" id="SSF52777">
    <property type="entry name" value="CoA-dependent acyltransferases"/>
    <property type="match status" value="1"/>
</dbReference>
<accession>A0AAN8J2V4</accession>
<dbReference type="SUPFAM" id="SSF51230">
    <property type="entry name" value="Single hybrid motif"/>
    <property type="match status" value="3"/>
</dbReference>
<dbReference type="Gene3D" id="4.10.320.10">
    <property type="entry name" value="E3-binding domain"/>
    <property type="match status" value="1"/>
</dbReference>
<keyword evidence="4" id="KW-0809">Transit peptide</keyword>
<sequence length="769" mass="80009">MAPALLHQRGEMSTLPACGFRLRTFRSIGGLRYGAAAAVGPASLSIVPQRLSASTSHLALACSSLKYDIRLTAIAQGTRPFCSGNLPPHKRIALPALSPTMENGNVVSWQKKEGDQLSEGDLLCEIETDKATMGFETPEEGYLAKICIPEGTKGVPIGKLLCIIVESEDSVAAFKDFKDDGTSAPAAAQAAAPAPSSAPSSPPPSSEGDFPPCSHVALPALSPTMETGNIVSWQKKEGDQLAEGDVLCEIETDKATMSFETPEEGYLAKIVIPEGTKGVPIGKLLCVIVDSEDKVAAFKNFKDDGAKVIPKPPPAGAAPSAPSPAAGAPAATAPSGGLPPCNRVALPALSPTMESGKIVSWQKKEGDQLAEGDVLCEIETDKATMSFETPEEGYLAKIVIPEGTKGVPIGKLLCIIVDSQDKVAAFKDFKDDGATVKPEAPAASAPGAVSSKQVATPPPTPAAAPAAAPHPGGRMFATPFARKLAAERGVDISGLAGSGPGGRILAADLARAPAGGAAAKTPAATGGPAVPAVPGADYTDIPLSNMRQTIAKRLTESKSTIPHYYLTAEINIDALLKVREKLNKMLAQGTGGSTKLSINDFIVKASALACLRVPEANSFWMDSFIRQNNTVDVSVAVSTSGGLITPIIFNAHAKGVATISNEVKDLAARAREGKLQPNEFQGGTFTVSNLGMFGSVTDFTAIINPPQSCILAVGGTETKMVPSEEEGYRSIKVMKVTLSCDHRVVDGAVGAVWLRHFKEFLEKPHTMLL</sequence>
<dbReference type="Pfam" id="PF02817">
    <property type="entry name" value="E3_binding"/>
    <property type="match status" value="1"/>
</dbReference>
<dbReference type="InterPro" id="IPR004167">
    <property type="entry name" value="PSBD"/>
</dbReference>
<dbReference type="InterPro" id="IPR036625">
    <property type="entry name" value="E3-bd_dom_sf"/>
</dbReference>
<evidence type="ECO:0000313" key="10">
    <source>
        <dbReference type="EMBL" id="KAK5982159.1"/>
    </source>
</evidence>
<dbReference type="InterPro" id="IPR011053">
    <property type="entry name" value="Single_hybrid_motif"/>
</dbReference>
<dbReference type="PANTHER" id="PTHR23151">
    <property type="entry name" value="DIHYDROLIPOAMIDE ACETYL/SUCCINYL-TRANSFERASE-RELATED"/>
    <property type="match status" value="1"/>
</dbReference>
<comment type="subcellular location">
    <subcellularLocation>
        <location evidence="6">Mitochondrion</location>
    </subcellularLocation>
</comment>
<dbReference type="FunFam" id="3.30.559.10:FF:000003">
    <property type="entry name" value="Acetyltransferase component of pyruvate dehydrogenase complex"/>
    <property type="match status" value="1"/>
</dbReference>
<feature type="region of interest" description="Disordered" evidence="7">
    <location>
        <begin position="437"/>
        <end position="471"/>
    </location>
</feature>
<keyword evidence="5 6" id="KW-0012">Acyltransferase</keyword>
<dbReference type="GO" id="GO:0004742">
    <property type="term" value="F:dihydrolipoyllysine-residue acetyltransferase activity"/>
    <property type="evidence" value="ECO:0007669"/>
    <property type="project" value="UniProtKB-UniRule"/>
</dbReference>
<feature type="domain" description="Lipoyl-binding" evidence="8">
    <location>
        <begin position="213"/>
        <end position="289"/>
    </location>
</feature>
<evidence type="ECO:0000256" key="2">
    <source>
        <dbReference type="ARBA" id="ARBA00022679"/>
    </source>
</evidence>
<dbReference type="Gene3D" id="2.40.50.100">
    <property type="match status" value="3"/>
</dbReference>
<dbReference type="InterPro" id="IPR001078">
    <property type="entry name" value="2-oxoacid_DH_actylTfrase"/>
</dbReference>
<comment type="caution">
    <text evidence="10">The sequence shown here is derived from an EMBL/GenBank/DDBJ whole genome shotgun (WGS) entry which is preliminary data.</text>
</comment>
<dbReference type="GO" id="GO:0005739">
    <property type="term" value="C:mitochondrion"/>
    <property type="evidence" value="ECO:0007669"/>
    <property type="project" value="UniProtKB-SubCell"/>
</dbReference>
<gene>
    <name evidence="10" type="ORF">GCK32_006696</name>
</gene>
<dbReference type="Gene3D" id="3.30.559.10">
    <property type="entry name" value="Chloramphenicol acetyltransferase-like domain"/>
    <property type="match status" value="1"/>
</dbReference>
<dbReference type="InterPro" id="IPR000089">
    <property type="entry name" value="Biotin_lipoyl"/>
</dbReference>
<feature type="compositionally biased region" description="Low complexity" evidence="7">
    <location>
        <begin position="317"/>
        <end position="337"/>
    </location>
</feature>
<dbReference type="PROSITE" id="PS51826">
    <property type="entry name" value="PSBD"/>
    <property type="match status" value="1"/>
</dbReference>
<dbReference type="GO" id="GO:0045254">
    <property type="term" value="C:pyruvate dehydrogenase complex"/>
    <property type="evidence" value="ECO:0007669"/>
    <property type="project" value="UniProtKB-UniRule"/>
</dbReference>
<dbReference type="PROSITE" id="PS50968">
    <property type="entry name" value="BIOTINYL_LIPOYL"/>
    <property type="match status" value="3"/>
</dbReference>
<dbReference type="FunFam" id="2.40.50.100:FF:000010">
    <property type="entry name" value="Acetyltransferase component of pyruvate dehydrogenase complex"/>
    <property type="match status" value="3"/>
</dbReference>
<dbReference type="InterPro" id="IPR006257">
    <property type="entry name" value="LAT1"/>
</dbReference>
<dbReference type="PANTHER" id="PTHR23151:SF89">
    <property type="entry name" value="DIHYDROLIPOYLLYSINE-RESIDUE ACETYLTRANSFERASE COMPONENT OF PYRUVATE DEHYDROGENASE COMPLEX, MITOCHONDRIAL"/>
    <property type="match status" value="1"/>
</dbReference>
<dbReference type="InterPro" id="IPR045257">
    <property type="entry name" value="E2/Pdx1"/>
</dbReference>
<evidence type="ECO:0000256" key="1">
    <source>
        <dbReference type="ARBA" id="ARBA00007317"/>
    </source>
</evidence>
<dbReference type="EMBL" id="WIXE01005486">
    <property type="protein sequence ID" value="KAK5982159.1"/>
    <property type="molecule type" value="Genomic_DNA"/>
</dbReference>
<feature type="region of interest" description="Disordered" evidence="7">
    <location>
        <begin position="306"/>
        <end position="337"/>
    </location>
</feature>
<feature type="domain" description="Lipoyl-binding" evidence="8">
    <location>
        <begin position="89"/>
        <end position="165"/>
    </location>
</feature>
<dbReference type="InterPro" id="IPR003016">
    <property type="entry name" value="2-oxoA_DH_lipoyl-BS"/>
</dbReference>
<evidence type="ECO:0000259" key="9">
    <source>
        <dbReference type="PROSITE" id="PS51826"/>
    </source>
</evidence>
<keyword evidence="3 6" id="KW-0450">Lipoyl</keyword>
<dbReference type="GO" id="GO:0006086">
    <property type="term" value="P:pyruvate decarboxylation to acetyl-CoA"/>
    <property type="evidence" value="ECO:0007669"/>
    <property type="project" value="InterPro"/>
</dbReference>
<dbReference type="EC" id="2.3.1.12" evidence="6"/>
<protein>
    <recommendedName>
        <fullName evidence="6">Acetyltransferase component of pyruvate dehydrogenase complex</fullName>
        <ecNumber evidence="6">2.3.1.12</ecNumber>
    </recommendedName>
</protein>
<feature type="domain" description="Lipoyl-binding" evidence="8">
    <location>
        <begin position="341"/>
        <end position="417"/>
    </location>
</feature>
<dbReference type="Pfam" id="PF00198">
    <property type="entry name" value="2-oxoacid_dh"/>
    <property type="match status" value="1"/>
</dbReference>
<name>A0AAN8J2V4_TRICO</name>
<evidence type="ECO:0000256" key="7">
    <source>
        <dbReference type="SAM" id="MobiDB-lite"/>
    </source>
</evidence>
<dbReference type="Proteomes" id="UP001331761">
    <property type="component" value="Unassembled WGS sequence"/>
</dbReference>
<dbReference type="Pfam" id="PF00364">
    <property type="entry name" value="Biotin_lipoyl"/>
    <property type="match status" value="3"/>
</dbReference>
<comment type="function">
    <text evidence="6">The pyruvate dehydrogenase complex catalyzes the overall conversion of pyruvate to acetyl-CoA and CO(2).</text>
</comment>
<dbReference type="AlphaFoldDB" id="A0AAN8J2V4"/>
<keyword evidence="10" id="KW-0670">Pyruvate</keyword>
<organism evidence="10 11">
    <name type="scientific">Trichostrongylus colubriformis</name>
    <name type="common">Black scour worm</name>
    <dbReference type="NCBI Taxonomy" id="6319"/>
    <lineage>
        <taxon>Eukaryota</taxon>
        <taxon>Metazoa</taxon>
        <taxon>Ecdysozoa</taxon>
        <taxon>Nematoda</taxon>
        <taxon>Chromadorea</taxon>
        <taxon>Rhabditida</taxon>
        <taxon>Rhabditina</taxon>
        <taxon>Rhabditomorpha</taxon>
        <taxon>Strongyloidea</taxon>
        <taxon>Trichostrongylidae</taxon>
        <taxon>Trichostrongylus</taxon>
    </lineage>
</organism>
<feature type="compositionally biased region" description="Low complexity" evidence="7">
    <location>
        <begin position="184"/>
        <end position="199"/>
    </location>
</feature>
<evidence type="ECO:0000256" key="3">
    <source>
        <dbReference type="ARBA" id="ARBA00022823"/>
    </source>
</evidence>
<feature type="region of interest" description="Disordered" evidence="7">
    <location>
        <begin position="184"/>
        <end position="214"/>
    </location>
</feature>
<dbReference type="InterPro" id="IPR023213">
    <property type="entry name" value="CAT-like_dom_sf"/>
</dbReference>
<feature type="compositionally biased region" description="Low complexity" evidence="7">
    <location>
        <begin position="438"/>
        <end position="451"/>
    </location>
</feature>
<comment type="similarity">
    <text evidence="1 6">Belongs to the 2-oxoacid dehydrogenase family.</text>
</comment>
<keyword evidence="11" id="KW-1185">Reference proteome</keyword>
<dbReference type="CDD" id="cd06849">
    <property type="entry name" value="lipoyl_domain"/>
    <property type="match status" value="3"/>
</dbReference>
<evidence type="ECO:0000313" key="11">
    <source>
        <dbReference type="Proteomes" id="UP001331761"/>
    </source>
</evidence>
<dbReference type="PROSITE" id="PS00189">
    <property type="entry name" value="LIPOYL"/>
    <property type="match status" value="3"/>
</dbReference>
<evidence type="ECO:0000256" key="6">
    <source>
        <dbReference type="RuleBase" id="RU361137"/>
    </source>
</evidence>
<dbReference type="SUPFAM" id="SSF47005">
    <property type="entry name" value="Peripheral subunit-binding domain of 2-oxo acid dehydrogenase complex"/>
    <property type="match status" value="1"/>
</dbReference>
<evidence type="ECO:0000259" key="8">
    <source>
        <dbReference type="PROSITE" id="PS50968"/>
    </source>
</evidence>